<evidence type="ECO:0000313" key="1">
    <source>
        <dbReference type="EMBL" id="CTP81346.1"/>
    </source>
</evidence>
<dbReference type="Proteomes" id="UP000006672">
    <property type="component" value="Unassembled WGS sequence"/>
</dbReference>
<dbReference type="RefSeq" id="XP_042934861.1">
    <property type="nucleotide sequence ID" value="XM_043078927.1"/>
</dbReference>
<protein>
    <submittedName>
        <fullName evidence="1 4">Bm10071</fullName>
    </submittedName>
</protein>
<evidence type="ECO:0000313" key="2">
    <source>
        <dbReference type="EMBL" id="VIO94265.1"/>
    </source>
</evidence>
<dbReference type="OrthoDB" id="5815915at2759"/>
<gene>
    <name evidence="1 2 4" type="ORF">Bm10071</name>
    <name evidence="2" type="ORF">BM_BM10071</name>
    <name evidence="1" type="ORF">BM_Bm10071</name>
</gene>
<dbReference type="KEGG" id="bmy:BM_BM10071"/>
<dbReference type="EMBL" id="LN856962">
    <property type="protein sequence ID" value="CTP81346.1"/>
    <property type="molecule type" value="Genomic_DNA"/>
</dbReference>
<reference evidence="1 3" key="1">
    <citation type="journal article" date="2007" name="Science">
        <title>Draft genome of the filarial nematode parasite Brugia malayi.</title>
        <authorList>
            <person name="Ghedin E."/>
            <person name="Wang S."/>
            <person name="Spiro D."/>
            <person name="Caler E."/>
            <person name="Zhao Q."/>
            <person name="Crabtree J."/>
            <person name="Allen J.E."/>
            <person name="Delcher A.L."/>
            <person name="Guiliano D.B."/>
            <person name="Miranda-Saavedra D."/>
            <person name="Angiuoli S.V."/>
            <person name="Creasy T."/>
            <person name="Amedeo P."/>
            <person name="Haas B."/>
            <person name="El-Sayed N.M."/>
            <person name="Wortman J.R."/>
            <person name="Feldblyum T."/>
            <person name="Tallon L."/>
            <person name="Schatz M."/>
            <person name="Shumway M."/>
            <person name="Koo H."/>
            <person name="Salzberg S.L."/>
            <person name="Schobel S."/>
            <person name="Pertea M."/>
            <person name="Pop M."/>
            <person name="White O."/>
            <person name="Barton G.J."/>
            <person name="Carlow C.K."/>
            <person name="Crawford M.J."/>
            <person name="Daub J."/>
            <person name="Dimmic M.W."/>
            <person name="Estes C.F."/>
            <person name="Foster J.M."/>
            <person name="Ganatra M."/>
            <person name="Gregory W.F."/>
            <person name="Johnson N.M."/>
            <person name="Jin J."/>
            <person name="Komuniecki R."/>
            <person name="Korf I."/>
            <person name="Kumar S."/>
            <person name="Laney S."/>
            <person name="Li B.W."/>
            <person name="Li W."/>
            <person name="Lindblom T.H."/>
            <person name="Lustigman S."/>
            <person name="Ma D."/>
            <person name="Maina C.V."/>
            <person name="Martin D.M."/>
            <person name="McCarter J.P."/>
            <person name="McReynolds L."/>
            <person name="Mitreva M."/>
            <person name="Nutman T.B."/>
            <person name="Parkinson J."/>
            <person name="Peregrin-Alvarez J.M."/>
            <person name="Poole C."/>
            <person name="Ren Q."/>
            <person name="Saunders L."/>
            <person name="Sluder A.E."/>
            <person name="Smith K."/>
            <person name="Stanke M."/>
            <person name="Unnasch T.R."/>
            <person name="Ware J."/>
            <person name="Wei A.D."/>
            <person name="Weil G."/>
            <person name="Williams D.J."/>
            <person name="Zhang Y."/>
            <person name="Williams S.A."/>
            <person name="Fraser-Liggett C."/>
            <person name="Slatko B."/>
            <person name="Blaxter M.L."/>
            <person name="Scott A.L."/>
        </authorList>
    </citation>
    <scope>NUCLEOTIDE SEQUENCE</scope>
    <source>
        <strain evidence="1 3">FR3</strain>
    </source>
</reference>
<proteinExistence type="predicted"/>
<evidence type="ECO:0000313" key="4">
    <source>
        <dbReference type="WBParaSite" id="Bm10071a.1"/>
    </source>
</evidence>
<reference evidence="1" key="2">
    <citation type="submission" date="2012-12" db="EMBL/GenBank/DDBJ databases">
        <authorList>
            <person name="Gao Y.W."/>
            <person name="Fan S.T."/>
            <person name="Sun H.T."/>
            <person name="Wang Z."/>
            <person name="Gao X.L."/>
            <person name="Li Y.G."/>
            <person name="Wang T.C."/>
            <person name="Zhang K."/>
            <person name="Xu W.W."/>
            <person name="Yu Z.J."/>
            <person name="Xia X.Z."/>
        </authorList>
    </citation>
    <scope>NUCLEOTIDE SEQUENCE</scope>
    <source>
        <strain evidence="1">FR3</strain>
    </source>
</reference>
<name>A0A0I9N5T6_BRUMA</name>
<organism evidence="1">
    <name type="scientific">Brugia malayi</name>
    <name type="common">Filarial nematode worm</name>
    <dbReference type="NCBI Taxonomy" id="6279"/>
    <lineage>
        <taxon>Eukaryota</taxon>
        <taxon>Metazoa</taxon>
        <taxon>Ecdysozoa</taxon>
        <taxon>Nematoda</taxon>
        <taxon>Chromadorea</taxon>
        <taxon>Rhabditida</taxon>
        <taxon>Spirurina</taxon>
        <taxon>Spiruromorpha</taxon>
        <taxon>Filarioidea</taxon>
        <taxon>Onchocercidae</taxon>
        <taxon>Brugia</taxon>
    </lineage>
</organism>
<evidence type="ECO:0000313" key="3">
    <source>
        <dbReference type="Proteomes" id="UP000006672"/>
    </source>
</evidence>
<dbReference type="WBParaSite" id="Bm10071a.1">
    <property type="protein sequence ID" value="Bm10071a.1"/>
    <property type="gene ID" value="WBGene00230332"/>
</dbReference>
<reference evidence="4" key="4">
    <citation type="submission" date="2019-12" db="UniProtKB">
        <authorList>
            <consortium name="WormBaseParasite"/>
        </authorList>
    </citation>
    <scope>IDENTIFICATION</scope>
</reference>
<dbReference type="CTD" id="6103640"/>
<reference evidence="2" key="3">
    <citation type="submission" date="2019-04" db="EMBL/GenBank/DDBJ databases">
        <authorList>
            <person name="Howe K."/>
            <person name="Paulini M."/>
            <person name="Williams G."/>
        </authorList>
    </citation>
    <scope>NUCLEOTIDE SEQUENCE [LARGE SCALE GENOMIC DNA]</scope>
    <source>
        <strain evidence="2">FR3</strain>
    </source>
</reference>
<dbReference type="EMBL" id="CAAKNF010000193">
    <property type="protein sequence ID" value="VIO94265.1"/>
    <property type="molecule type" value="Genomic_DNA"/>
</dbReference>
<sequence>MFKYTKILHCSQEKHKFGVGNYEVMEINNSINCLKEKIACTKIRSRRNHKIIDDLQERLICLRNEFHDTKCLIRSGRQVNTSSVSVNTDCIIDVQNELRNTENKIQLLRGILCMSEDQISDLLIQLLLTGQKMKQSEKDRAQLQIFCAKAEIASLQYQIQENQEWLF</sequence>
<keyword evidence="3" id="KW-1185">Reference proteome</keyword>
<accession>A0A4E9FBK0</accession>
<dbReference type="OMA" id="CLRNEFH"/>
<dbReference type="GeneID" id="6103640"/>
<accession>A0A0I9N5T6</accession>
<dbReference type="AlphaFoldDB" id="A0A0I9N5T6"/>